<dbReference type="InterPro" id="IPR007822">
    <property type="entry name" value="LANC-like"/>
</dbReference>
<evidence type="ECO:0000259" key="1">
    <source>
        <dbReference type="PROSITE" id="PS50011"/>
    </source>
</evidence>
<dbReference type="InterPro" id="IPR053524">
    <property type="entry name" value="Aerial_hyphae_peptide-synth"/>
</dbReference>
<dbReference type="InterPro" id="IPR057929">
    <property type="entry name" value="RamC_N"/>
</dbReference>
<dbReference type="Pfam" id="PF25816">
    <property type="entry name" value="RamC_N"/>
    <property type="match status" value="1"/>
</dbReference>
<accession>A0ABP4G5L3</accession>
<dbReference type="EMBL" id="BAAALM010000007">
    <property type="protein sequence ID" value="GAA1205179.1"/>
    <property type="molecule type" value="Genomic_DNA"/>
</dbReference>
<protein>
    <submittedName>
        <fullName evidence="2">Class III lanthionine synthetase LanKC</fullName>
    </submittedName>
</protein>
<keyword evidence="3" id="KW-1185">Reference proteome</keyword>
<dbReference type="RefSeq" id="WP_253852652.1">
    <property type="nucleotide sequence ID" value="NZ_BAAALM010000007.1"/>
</dbReference>
<dbReference type="PROSITE" id="PS50011">
    <property type="entry name" value="PROTEIN_KINASE_DOM"/>
    <property type="match status" value="1"/>
</dbReference>
<sequence length="876" mass="94354">MNPLAQLYTLADPVFFEDPARWRPDGTAFPLATEAPPEGWSRGGSDGWVSLRPESVRLPPQGWKIHISATPDNADEAVRVAAEHCFRNDITFKFLGGRNLVRAFSLKYAPRAASGKVVTIYPVDEHQLRTCLDELDAALSGNAGPYILSDLRFGNGPLYVRYGGFAKRFCVTEEGERVLAIERPDGTLVPDERKPVFTIPDWVPVPDVLRPSLERRSATGATLDYRVVEALHFSNGGGVYVAERGTDDSATDVGDTDDSATDDRELVLKEARPHAGLSDADTDAVGRMDHEVWALRRLAGIDGVPAVHEVTTVWEHRFVAMDRVPGVTLQQWLARHYPLIGAASGAVERAAYVRRAERIHANVTRLIERIHERGVVFADLHPANVIVDENDEVGLVDFEAAFEAGAGRTQRMGHAGFTTATALDEDIDRNALAILRLWFYLPLTSVLAIAPAKLDALVTVACELFDLPADFAASVTGAATAKAAPAPEVAALPRDTPAPAERRWRDSVAAAMVASAEPDRTDRLFPGDTEQFVTGGSCFAYGAAGVLWSLHVTGYEVDDRYRQWLLARADEPVAAPGFLDGAHGIAYVLDELGHRDAAAALIDRAAASVEQMRDVSYLSGLAGVGLNLLHLHGKYGSAASGRSGDRLSDALRIALRLEEAVADGRAHGVDKPPGRLGRAADAGTHGGLIRGWSGPALFFLRLFEATGDKGWLDTAIAAVRRDLRLCVADEDGTWQVDGGFRRLPYLDVGSAGIALVVDDILRRVDDGELEAALGPLAAGCHSDFVMDANLFHGRAGLMGVNARLDRGRTGTIDSRQTESHLERLSWHALAYRGHVSFPGDGCSRLSMDFATGNAGVLVAAASVADENVPLLPFLSV</sequence>
<dbReference type="CDD" id="cd04791">
    <property type="entry name" value="LanC_SerThrkinase"/>
    <property type="match status" value="1"/>
</dbReference>
<dbReference type="InterPro" id="IPR058053">
    <property type="entry name" value="RamC_C"/>
</dbReference>
<dbReference type="Gene3D" id="1.50.10.20">
    <property type="match status" value="1"/>
</dbReference>
<gene>
    <name evidence="2" type="primary">lanKC</name>
    <name evidence="2" type="ORF">GCM10009675_24880</name>
</gene>
<organism evidence="2 3">
    <name type="scientific">Prauserella alba</name>
    <dbReference type="NCBI Taxonomy" id="176898"/>
    <lineage>
        <taxon>Bacteria</taxon>
        <taxon>Bacillati</taxon>
        <taxon>Actinomycetota</taxon>
        <taxon>Actinomycetes</taxon>
        <taxon>Pseudonocardiales</taxon>
        <taxon>Pseudonocardiaceae</taxon>
        <taxon>Prauserella</taxon>
    </lineage>
</organism>
<dbReference type="NCBIfam" id="NF038151">
    <property type="entry name" value="lanthi_synth_III"/>
    <property type="match status" value="1"/>
</dbReference>
<evidence type="ECO:0000313" key="2">
    <source>
        <dbReference type="EMBL" id="GAA1205179.1"/>
    </source>
</evidence>
<feature type="domain" description="Protein kinase" evidence="1">
    <location>
        <begin position="225"/>
        <end position="586"/>
    </location>
</feature>
<dbReference type="InterPro" id="IPR000719">
    <property type="entry name" value="Prot_kinase_dom"/>
</dbReference>
<dbReference type="SUPFAM" id="SSF56112">
    <property type="entry name" value="Protein kinase-like (PK-like)"/>
    <property type="match status" value="1"/>
</dbReference>
<dbReference type="Gene3D" id="1.10.510.10">
    <property type="entry name" value="Transferase(Phosphotransferase) domain 1"/>
    <property type="match status" value="1"/>
</dbReference>
<reference evidence="3" key="1">
    <citation type="journal article" date="2019" name="Int. J. Syst. Evol. Microbiol.">
        <title>The Global Catalogue of Microorganisms (GCM) 10K type strain sequencing project: providing services to taxonomists for standard genome sequencing and annotation.</title>
        <authorList>
            <consortium name="The Broad Institute Genomics Platform"/>
            <consortium name="The Broad Institute Genome Sequencing Center for Infectious Disease"/>
            <person name="Wu L."/>
            <person name="Ma J."/>
        </authorList>
    </citation>
    <scope>NUCLEOTIDE SEQUENCE [LARGE SCALE GENOMIC DNA]</scope>
    <source>
        <strain evidence="3">JCM 13022</strain>
    </source>
</reference>
<dbReference type="SMART" id="SM01260">
    <property type="entry name" value="LANC_like"/>
    <property type="match status" value="1"/>
</dbReference>
<dbReference type="Proteomes" id="UP001500467">
    <property type="component" value="Unassembled WGS sequence"/>
</dbReference>
<dbReference type="InterPro" id="IPR011009">
    <property type="entry name" value="Kinase-like_dom_sf"/>
</dbReference>
<dbReference type="Pfam" id="PF01636">
    <property type="entry name" value="APH"/>
    <property type="match status" value="1"/>
</dbReference>
<comment type="caution">
    <text evidence="2">The sequence shown here is derived from an EMBL/GenBank/DDBJ whole genome shotgun (WGS) entry which is preliminary data.</text>
</comment>
<dbReference type="InterPro" id="IPR002575">
    <property type="entry name" value="Aminoglycoside_PTrfase"/>
</dbReference>
<name>A0ABP4G5L3_9PSEU</name>
<proteinExistence type="predicted"/>
<dbReference type="SUPFAM" id="SSF158745">
    <property type="entry name" value="LanC-like"/>
    <property type="match status" value="1"/>
</dbReference>
<evidence type="ECO:0000313" key="3">
    <source>
        <dbReference type="Proteomes" id="UP001500467"/>
    </source>
</evidence>